<protein>
    <recommendedName>
        <fullName evidence="7">4-hydroxy-tetrahydrodipicolinate synthase</fullName>
    </recommendedName>
</protein>
<keyword evidence="6" id="KW-1185">Reference proteome</keyword>
<dbReference type="PANTHER" id="PTHR12128">
    <property type="entry name" value="DIHYDRODIPICOLINATE SYNTHASE"/>
    <property type="match status" value="1"/>
</dbReference>
<dbReference type="AlphaFoldDB" id="A0A1E3PXN1"/>
<accession>A0A1E3PXN1</accession>
<organism evidence="5 6">
    <name type="scientific">Lipomyces starkeyi NRRL Y-11557</name>
    <dbReference type="NCBI Taxonomy" id="675824"/>
    <lineage>
        <taxon>Eukaryota</taxon>
        <taxon>Fungi</taxon>
        <taxon>Dikarya</taxon>
        <taxon>Ascomycota</taxon>
        <taxon>Saccharomycotina</taxon>
        <taxon>Lipomycetes</taxon>
        <taxon>Lipomycetales</taxon>
        <taxon>Lipomycetaceae</taxon>
        <taxon>Lipomyces</taxon>
    </lineage>
</organism>
<reference evidence="5 6" key="1">
    <citation type="journal article" date="2016" name="Proc. Natl. Acad. Sci. U.S.A.">
        <title>Comparative genomics of biotechnologically important yeasts.</title>
        <authorList>
            <person name="Riley R."/>
            <person name="Haridas S."/>
            <person name="Wolfe K.H."/>
            <person name="Lopes M.R."/>
            <person name="Hittinger C.T."/>
            <person name="Goeker M."/>
            <person name="Salamov A.A."/>
            <person name="Wisecaver J.H."/>
            <person name="Long T.M."/>
            <person name="Calvey C.H."/>
            <person name="Aerts A.L."/>
            <person name="Barry K.W."/>
            <person name="Choi C."/>
            <person name="Clum A."/>
            <person name="Coughlan A.Y."/>
            <person name="Deshpande S."/>
            <person name="Douglass A.P."/>
            <person name="Hanson S.J."/>
            <person name="Klenk H.-P."/>
            <person name="LaButti K.M."/>
            <person name="Lapidus A."/>
            <person name="Lindquist E.A."/>
            <person name="Lipzen A.M."/>
            <person name="Meier-Kolthoff J.P."/>
            <person name="Ohm R.A."/>
            <person name="Otillar R.P."/>
            <person name="Pangilinan J.L."/>
            <person name="Peng Y."/>
            <person name="Rokas A."/>
            <person name="Rosa C.A."/>
            <person name="Scheuner C."/>
            <person name="Sibirny A.A."/>
            <person name="Slot J.C."/>
            <person name="Stielow J.B."/>
            <person name="Sun H."/>
            <person name="Kurtzman C.P."/>
            <person name="Blackwell M."/>
            <person name="Grigoriev I.V."/>
            <person name="Jeffries T.W."/>
        </authorList>
    </citation>
    <scope>NUCLEOTIDE SEQUENCE [LARGE SCALE GENOMIC DNA]</scope>
    <source>
        <strain evidence="5 6">NRRL Y-11557</strain>
    </source>
</reference>
<comment type="similarity">
    <text evidence="2">Belongs to the DapA family.</text>
</comment>
<evidence type="ECO:0008006" key="7">
    <source>
        <dbReference type="Google" id="ProtNLM"/>
    </source>
</evidence>
<dbReference type="InterPro" id="IPR013785">
    <property type="entry name" value="Aldolase_TIM"/>
</dbReference>
<dbReference type="PRINTS" id="PR00146">
    <property type="entry name" value="DHPICSNTHASE"/>
</dbReference>
<dbReference type="OrthoDB" id="191315at2759"/>
<feature type="binding site" evidence="4">
    <location>
        <position position="233"/>
    </location>
    <ligand>
        <name>pyruvate</name>
        <dbReference type="ChEBI" id="CHEBI:15361"/>
    </ligand>
</feature>
<dbReference type="SUPFAM" id="SSF51569">
    <property type="entry name" value="Aldolase"/>
    <property type="match status" value="1"/>
</dbReference>
<dbReference type="EMBL" id="KV454301">
    <property type="protein sequence ID" value="ODQ70034.1"/>
    <property type="molecule type" value="Genomic_DNA"/>
</dbReference>
<name>A0A1E3PXN1_LIPST</name>
<evidence type="ECO:0000256" key="4">
    <source>
        <dbReference type="PIRSR" id="PIRSR001365-2"/>
    </source>
</evidence>
<evidence type="ECO:0000256" key="3">
    <source>
        <dbReference type="PIRSR" id="PIRSR001365-1"/>
    </source>
</evidence>
<dbReference type="PIRSF" id="PIRSF001365">
    <property type="entry name" value="DHDPS"/>
    <property type="match status" value="1"/>
</dbReference>
<dbReference type="PANTHER" id="PTHR12128:SF66">
    <property type="entry name" value="4-HYDROXY-2-OXOGLUTARATE ALDOLASE, MITOCHONDRIAL"/>
    <property type="match status" value="1"/>
</dbReference>
<dbReference type="InterPro" id="IPR002220">
    <property type="entry name" value="DapA-like"/>
</dbReference>
<proteinExistence type="inferred from homology"/>
<dbReference type="Proteomes" id="UP000094385">
    <property type="component" value="Unassembled WGS sequence"/>
</dbReference>
<keyword evidence="1 2" id="KW-0456">Lyase</keyword>
<sequence>MTFSNGKKRTFQPGVYCPLITPFTKDSGNVDYDAFRSQVLRLAREGMGLVIHGTNGEAAHLSTEERLEMVKVARDALDSNLFTDVPLLVGTGVGSARETITLTKQVAEVGADAAIVIAPGYFSFAIGKDRKALKEFFTIVFDESPIPIMIYNFPGAASGIDLDSDTLIELSEHPNCFGVKLTCAGIGKGQRVGIHTSSSTYKARHPSKQQFLVLPGFSDYLLPAVLARQHGCITGTGNVFPKLIVTLYNAVADFVADPTAEKLARATELQDVVTEADWVIVKAGISGTKYALDKFIQPGLGGVTRSPLPAVDEGVKAMVDKFLVRAVSLENSLY</sequence>
<feature type="active site" description="Proton donor/acceptor" evidence="3">
    <location>
        <position position="151"/>
    </location>
</feature>
<evidence type="ECO:0000256" key="2">
    <source>
        <dbReference type="PIRNR" id="PIRNR001365"/>
    </source>
</evidence>
<dbReference type="CDD" id="cd00408">
    <property type="entry name" value="DHDPS-like"/>
    <property type="match status" value="1"/>
</dbReference>
<evidence type="ECO:0000256" key="1">
    <source>
        <dbReference type="ARBA" id="ARBA00023239"/>
    </source>
</evidence>
<dbReference type="SMART" id="SM01130">
    <property type="entry name" value="DHDPS"/>
    <property type="match status" value="1"/>
</dbReference>
<dbReference type="STRING" id="675824.A0A1E3PXN1"/>
<dbReference type="Gene3D" id="3.20.20.70">
    <property type="entry name" value="Aldolase class I"/>
    <property type="match status" value="1"/>
</dbReference>
<evidence type="ECO:0000313" key="5">
    <source>
        <dbReference type="EMBL" id="ODQ70034.1"/>
    </source>
</evidence>
<evidence type="ECO:0000313" key="6">
    <source>
        <dbReference type="Proteomes" id="UP000094385"/>
    </source>
</evidence>
<gene>
    <name evidence="5" type="ORF">LIPSTDRAFT_75025</name>
</gene>
<feature type="active site" description="Schiff-base intermediate with substrate" evidence="3">
    <location>
        <position position="180"/>
    </location>
</feature>
<dbReference type="Pfam" id="PF00701">
    <property type="entry name" value="DHDPS"/>
    <property type="match status" value="1"/>
</dbReference>
<dbReference type="GO" id="GO:0008840">
    <property type="term" value="F:4-hydroxy-tetrahydrodipicolinate synthase activity"/>
    <property type="evidence" value="ECO:0007669"/>
    <property type="project" value="TreeGrafter"/>
</dbReference>